<protein>
    <submittedName>
        <fullName evidence="3">Uncharacterized protein</fullName>
    </submittedName>
</protein>
<feature type="compositionally biased region" description="Low complexity" evidence="1">
    <location>
        <begin position="14"/>
        <end position="26"/>
    </location>
</feature>
<feature type="transmembrane region" description="Helical" evidence="2">
    <location>
        <begin position="233"/>
        <end position="253"/>
    </location>
</feature>
<keyword evidence="4" id="KW-1185">Reference proteome</keyword>
<dbReference type="NCBIfam" id="NF041646">
    <property type="entry name" value="VC0807_fam"/>
    <property type="match status" value="1"/>
</dbReference>
<feature type="region of interest" description="Disordered" evidence="1">
    <location>
        <begin position="10"/>
        <end position="49"/>
    </location>
</feature>
<feature type="transmembrane region" description="Helical" evidence="2">
    <location>
        <begin position="259"/>
        <end position="281"/>
    </location>
</feature>
<accession>A0A8H7UAQ6</accession>
<organism evidence="3 4">
    <name type="scientific">Umbelopsis vinacea</name>
    <dbReference type="NCBI Taxonomy" id="44442"/>
    <lineage>
        <taxon>Eukaryota</taxon>
        <taxon>Fungi</taxon>
        <taxon>Fungi incertae sedis</taxon>
        <taxon>Mucoromycota</taxon>
        <taxon>Mucoromycotina</taxon>
        <taxon>Umbelopsidomycetes</taxon>
        <taxon>Umbelopsidales</taxon>
        <taxon>Umbelopsidaceae</taxon>
        <taxon>Umbelopsis</taxon>
    </lineage>
</organism>
<keyword evidence="2" id="KW-1133">Transmembrane helix</keyword>
<feature type="transmembrane region" description="Helical" evidence="2">
    <location>
        <begin position="158"/>
        <end position="177"/>
    </location>
</feature>
<keyword evidence="2" id="KW-0472">Membrane</keyword>
<feature type="transmembrane region" description="Helical" evidence="2">
    <location>
        <begin position="101"/>
        <end position="122"/>
    </location>
</feature>
<evidence type="ECO:0000256" key="2">
    <source>
        <dbReference type="SAM" id="Phobius"/>
    </source>
</evidence>
<sequence length="309" mass="34930">MLAYNLYKKRKQSKAASEAAAISSPSVDGDTATSEQKLTLEDTQEENADALPRTDTHKTFTTVTKDKRARRRQLIFFGVVFFVDVIMPIILYYSLRSSVSQLAALLISSAPPAVMSIIEIVWYRTINPLGLVIIFGFVISAAISVIDGNPRVLLLRESIVTCATGLLFLLSMIPFRYKNWTSKPLTYGVTRQMMSLLPPVKYVYQGEVVEESRFEFCWRWSPVFKRGMLTMNAAWGVILILEFVAKLAMYFSSLTVDQMVTYGNIVLGVTLGAMGVFNAIYGRMIRLRSIEECKVVQKRLEEEAEQQHF</sequence>
<proteinExistence type="predicted"/>
<dbReference type="Proteomes" id="UP000612746">
    <property type="component" value="Unassembled WGS sequence"/>
</dbReference>
<name>A0A8H7UAQ6_9FUNG</name>
<dbReference type="EMBL" id="JAEPRA010000014">
    <property type="protein sequence ID" value="KAG2175955.1"/>
    <property type="molecule type" value="Genomic_DNA"/>
</dbReference>
<reference evidence="3" key="1">
    <citation type="submission" date="2020-12" db="EMBL/GenBank/DDBJ databases">
        <title>Metabolic potential, ecology and presence of endohyphal bacteria is reflected in genomic diversity of Mucoromycotina.</title>
        <authorList>
            <person name="Muszewska A."/>
            <person name="Okrasinska A."/>
            <person name="Steczkiewicz K."/>
            <person name="Drgas O."/>
            <person name="Orlowska M."/>
            <person name="Perlinska-Lenart U."/>
            <person name="Aleksandrzak-Piekarczyk T."/>
            <person name="Szatraj K."/>
            <person name="Zielenkiewicz U."/>
            <person name="Pilsyk S."/>
            <person name="Malc E."/>
            <person name="Mieczkowski P."/>
            <person name="Kruszewska J.S."/>
            <person name="Biernat P."/>
            <person name="Pawlowska J."/>
        </authorList>
    </citation>
    <scope>NUCLEOTIDE SEQUENCE</scope>
    <source>
        <strain evidence="3">WA0000051536</strain>
    </source>
</reference>
<keyword evidence="2" id="KW-0812">Transmembrane</keyword>
<evidence type="ECO:0000313" key="4">
    <source>
        <dbReference type="Proteomes" id="UP000612746"/>
    </source>
</evidence>
<feature type="transmembrane region" description="Helical" evidence="2">
    <location>
        <begin position="129"/>
        <end position="146"/>
    </location>
</feature>
<evidence type="ECO:0000256" key="1">
    <source>
        <dbReference type="SAM" id="MobiDB-lite"/>
    </source>
</evidence>
<evidence type="ECO:0000313" key="3">
    <source>
        <dbReference type="EMBL" id="KAG2175955.1"/>
    </source>
</evidence>
<comment type="caution">
    <text evidence="3">The sequence shown here is derived from an EMBL/GenBank/DDBJ whole genome shotgun (WGS) entry which is preliminary data.</text>
</comment>
<feature type="transmembrane region" description="Helical" evidence="2">
    <location>
        <begin position="74"/>
        <end position="95"/>
    </location>
</feature>
<dbReference type="OrthoDB" id="9996464at2759"/>
<dbReference type="AlphaFoldDB" id="A0A8H7UAQ6"/>
<gene>
    <name evidence="3" type="ORF">INT44_000433</name>
</gene>